<evidence type="ECO:0000313" key="3">
    <source>
        <dbReference type="EMBL" id="KAK4233197.1"/>
    </source>
</evidence>
<dbReference type="InterPro" id="IPR023210">
    <property type="entry name" value="NADP_OxRdtase_dom"/>
</dbReference>
<protein>
    <submittedName>
        <fullName evidence="3">Aldo/keto reductase</fullName>
    </submittedName>
</protein>
<keyword evidence="1" id="KW-0560">Oxidoreductase</keyword>
<dbReference type="InterPro" id="IPR018170">
    <property type="entry name" value="Aldo/ket_reductase_CS"/>
</dbReference>
<dbReference type="InterPro" id="IPR050523">
    <property type="entry name" value="AKR_Detox_Biosynth"/>
</dbReference>
<reference evidence="3" key="2">
    <citation type="submission" date="2023-05" db="EMBL/GenBank/DDBJ databases">
        <authorList>
            <consortium name="Lawrence Berkeley National Laboratory"/>
            <person name="Steindorff A."/>
            <person name="Hensen N."/>
            <person name="Bonometti L."/>
            <person name="Westerberg I."/>
            <person name="Brannstrom I.O."/>
            <person name="Guillou S."/>
            <person name="Cros-Aarteil S."/>
            <person name="Calhoun S."/>
            <person name="Haridas S."/>
            <person name="Kuo A."/>
            <person name="Mondo S."/>
            <person name="Pangilinan J."/>
            <person name="Riley R."/>
            <person name="Labutti K."/>
            <person name="Andreopoulos B."/>
            <person name="Lipzen A."/>
            <person name="Chen C."/>
            <person name="Yanf M."/>
            <person name="Daum C."/>
            <person name="Ng V."/>
            <person name="Clum A."/>
            <person name="Ohm R."/>
            <person name="Martin F."/>
            <person name="Silar P."/>
            <person name="Natvig D."/>
            <person name="Lalanne C."/>
            <person name="Gautier V."/>
            <person name="Ament-Velasquez S.L."/>
            <person name="Kruys A."/>
            <person name="Hutchinson M.I."/>
            <person name="Powell A.J."/>
            <person name="Barry K."/>
            <person name="Miller A.N."/>
            <person name="Grigoriev I.V."/>
            <person name="Debuchy R."/>
            <person name="Gladieux P."/>
            <person name="Thoren M.H."/>
            <person name="Johannesson H."/>
        </authorList>
    </citation>
    <scope>NUCLEOTIDE SEQUENCE</scope>
    <source>
        <strain evidence="3">CBS 532.94</strain>
    </source>
</reference>
<name>A0AAN7C1P5_9PEZI</name>
<reference evidence="3" key="1">
    <citation type="journal article" date="2023" name="Mol. Phylogenet. Evol.">
        <title>Genome-scale phylogeny and comparative genomics of the fungal order Sordariales.</title>
        <authorList>
            <person name="Hensen N."/>
            <person name="Bonometti L."/>
            <person name="Westerberg I."/>
            <person name="Brannstrom I.O."/>
            <person name="Guillou S."/>
            <person name="Cros-Aarteil S."/>
            <person name="Calhoun S."/>
            <person name="Haridas S."/>
            <person name="Kuo A."/>
            <person name="Mondo S."/>
            <person name="Pangilinan J."/>
            <person name="Riley R."/>
            <person name="LaButti K."/>
            <person name="Andreopoulos B."/>
            <person name="Lipzen A."/>
            <person name="Chen C."/>
            <person name="Yan M."/>
            <person name="Daum C."/>
            <person name="Ng V."/>
            <person name="Clum A."/>
            <person name="Steindorff A."/>
            <person name="Ohm R.A."/>
            <person name="Martin F."/>
            <person name="Silar P."/>
            <person name="Natvig D.O."/>
            <person name="Lalanne C."/>
            <person name="Gautier V."/>
            <person name="Ament-Velasquez S.L."/>
            <person name="Kruys A."/>
            <person name="Hutchinson M.I."/>
            <person name="Powell A.J."/>
            <person name="Barry K."/>
            <person name="Miller A.N."/>
            <person name="Grigoriev I.V."/>
            <person name="Debuchy R."/>
            <person name="Gladieux P."/>
            <person name="Hiltunen Thoren M."/>
            <person name="Johannesson H."/>
        </authorList>
    </citation>
    <scope>NUCLEOTIDE SEQUENCE</scope>
    <source>
        <strain evidence="3">CBS 532.94</strain>
    </source>
</reference>
<dbReference type="PROSITE" id="PS00062">
    <property type="entry name" value="ALDOKETO_REDUCTASE_2"/>
    <property type="match status" value="1"/>
</dbReference>
<dbReference type="SUPFAM" id="SSF51430">
    <property type="entry name" value="NAD(P)-linked oxidoreductase"/>
    <property type="match status" value="1"/>
</dbReference>
<keyword evidence="4" id="KW-1185">Reference proteome</keyword>
<feature type="domain" description="NADP-dependent oxidoreductase" evidence="2">
    <location>
        <begin position="7"/>
        <end position="302"/>
    </location>
</feature>
<dbReference type="PANTHER" id="PTHR43364">
    <property type="entry name" value="NADH-SPECIFIC METHYLGLYOXAL REDUCTASE-RELATED"/>
    <property type="match status" value="1"/>
</dbReference>
<organism evidence="3 4">
    <name type="scientific">Achaetomium macrosporum</name>
    <dbReference type="NCBI Taxonomy" id="79813"/>
    <lineage>
        <taxon>Eukaryota</taxon>
        <taxon>Fungi</taxon>
        <taxon>Dikarya</taxon>
        <taxon>Ascomycota</taxon>
        <taxon>Pezizomycotina</taxon>
        <taxon>Sordariomycetes</taxon>
        <taxon>Sordariomycetidae</taxon>
        <taxon>Sordariales</taxon>
        <taxon>Chaetomiaceae</taxon>
        <taxon>Achaetomium</taxon>
    </lineage>
</organism>
<proteinExistence type="predicted"/>
<dbReference type="EMBL" id="MU860632">
    <property type="protein sequence ID" value="KAK4233197.1"/>
    <property type="molecule type" value="Genomic_DNA"/>
</dbReference>
<dbReference type="GO" id="GO:0016491">
    <property type="term" value="F:oxidoreductase activity"/>
    <property type="evidence" value="ECO:0007669"/>
    <property type="project" value="UniProtKB-KW"/>
</dbReference>
<evidence type="ECO:0000313" key="4">
    <source>
        <dbReference type="Proteomes" id="UP001303760"/>
    </source>
</evidence>
<dbReference type="Pfam" id="PF00248">
    <property type="entry name" value="Aldo_ket_red"/>
    <property type="match status" value="1"/>
</dbReference>
<dbReference type="Proteomes" id="UP001303760">
    <property type="component" value="Unassembled WGS sequence"/>
</dbReference>
<evidence type="ECO:0000259" key="2">
    <source>
        <dbReference type="Pfam" id="PF00248"/>
    </source>
</evidence>
<accession>A0AAN7C1P5</accession>
<sequence length="324" mass="35775">MALNGLKIVFGGGSFFALSVEEVSQWLGILEELDIKTIDTAEIYGASEELLGKTGAAKRFTIDTKQPGGFGPLPATRDQVIKSGQASLQKLQTDAVDVYYLHAPDRRVPWKETLSGLNELHKQGAFKRLGLSNFTGQEVEEIVQVAKENNFVVPSVYQGNYNAVARRVEQEILPILRKHNIAFYAYSPIAGGFLSKTKAQLTDPNSRFGRDDGVGKLYNALYNRPSFVAALDTWEQTARDEGVSRAELAYRWVFYHSKLQSGFGDAVIVGASKQQQLRETVEAIKRGPLSDAAVKRIEELWESIKADAPLDNFEVTTQMGGLGK</sequence>
<evidence type="ECO:0000256" key="1">
    <source>
        <dbReference type="ARBA" id="ARBA00023002"/>
    </source>
</evidence>
<dbReference type="InterPro" id="IPR036812">
    <property type="entry name" value="NAD(P)_OxRdtase_dom_sf"/>
</dbReference>
<dbReference type="CDD" id="cd19075">
    <property type="entry name" value="AKR_AKR7A1-5"/>
    <property type="match status" value="1"/>
</dbReference>
<dbReference type="InterPro" id="IPR020471">
    <property type="entry name" value="AKR"/>
</dbReference>
<dbReference type="PANTHER" id="PTHR43364:SF4">
    <property type="entry name" value="NAD(P)-LINKED OXIDOREDUCTASE SUPERFAMILY PROTEIN"/>
    <property type="match status" value="1"/>
</dbReference>
<dbReference type="Gene3D" id="3.20.20.100">
    <property type="entry name" value="NADP-dependent oxidoreductase domain"/>
    <property type="match status" value="1"/>
</dbReference>
<dbReference type="PRINTS" id="PR00069">
    <property type="entry name" value="ALDKETRDTASE"/>
</dbReference>
<gene>
    <name evidence="3" type="ORF">C8A03DRAFT_39113</name>
</gene>
<comment type="caution">
    <text evidence="3">The sequence shown here is derived from an EMBL/GenBank/DDBJ whole genome shotgun (WGS) entry which is preliminary data.</text>
</comment>
<dbReference type="AlphaFoldDB" id="A0AAN7C1P5"/>